<comment type="similarity">
    <text evidence="1">Belongs to the class-II aminoacyl-tRNA synthetase family.</text>
</comment>
<dbReference type="RefSeq" id="WP_015881716.1">
    <property type="nucleotide sequence ID" value="NC_012669.1"/>
</dbReference>
<evidence type="ECO:0000313" key="14">
    <source>
        <dbReference type="EMBL" id="ACQ79476.1"/>
    </source>
</evidence>
<dbReference type="GO" id="GO:0046872">
    <property type="term" value="F:metal ion binding"/>
    <property type="evidence" value="ECO:0007669"/>
    <property type="project" value="UniProtKB-KW"/>
</dbReference>
<protein>
    <recommendedName>
        <fullName evidence="2 12">Threonine--tRNA ligase</fullName>
        <ecNumber evidence="2 12">6.1.1.3</ecNumber>
    </recommendedName>
</protein>
<reference evidence="14 15" key="1">
    <citation type="journal article" date="2009" name="Stand. Genomic Sci.">
        <title>Complete genome sequence of Beutenbergia cavernae type strain (HKI 0122).</title>
        <authorList>
            <person name="Land M."/>
            <person name="Pukall R."/>
            <person name="Abt B."/>
            <person name="Goker M."/>
            <person name="Rohde M."/>
            <person name="Glavina Del Rio T."/>
            <person name="Tice H."/>
            <person name="Copeland A."/>
            <person name="Cheng J.F."/>
            <person name="Lucas S."/>
            <person name="Chen F."/>
            <person name="Nolan M."/>
            <person name="Bruce D."/>
            <person name="Goodwin L."/>
            <person name="Pitluck S."/>
            <person name="Ivanova N."/>
            <person name="Mavromatis K."/>
            <person name="Ovchinnikova G."/>
            <person name="Pati A."/>
            <person name="Chen A."/>
            <person name="Palaniappan K."/>
            <person name="Hauser L."/>
            <person name="Chang Y.J."/>
            <person name="Jefferies C.C."/>
            <person name="Saunders E."/>
            <person name="Brettin T."/>
            <person name="Detter J.C."/>
            <person name="Han C."/>
            <person name="Chain P."/>
            <person name="Bristow J."/>
            <person name="Eisen J.A."/>
            <person name="Markowitz V."/>
            <person name="Hugenholtz P."/>
            <person name="Kyrpides N.C."/>
            <person name="Klenk H.P."/>
            <person name="Lapidus A."/>
        </authorList>
    </citation>
    <scope>NUCLEOTIDE SEQUENCE [LARGE SCALE GENOMIC DNA]</scope>
    <source>
        <strain evidence="15">ATCC BAA-8 / DSM 12333 / NBRC 16432</strain>
    </source>
</reference>
<sequence length="409" mass="44873">MTIDHRRLGRDLGLFATSAEVGAGLPLWLPDGAVIRGELEAFSLEQALASGCRRVYTPVLAKRSLFERSGHWAKFSGEMFPEMPLGGESLVLRPVNCPHHTQVFAAEGRSYRDLPFRLAEVGSMFRSELSGVVGGLSRVRQINLDDAHSFCAPDQVADEVALALRAIRHCYDVLGIDVAYYRLSVRGDSGSYLGDDASWHRSERYLREALDELGLPYERVEGEAAIYGPKIDVQVADARGREETLSTVQVDEQMPGRFGLTYTGDDGARHRPVLVHRGLLSSMERMTALLVELHDGRMPTWLAPVQVRVLPVADRHADAAGALRDELARAGVRAEVSHDGSLGRRIRDARERRDTYLAVLGDGELASGTVDVTAPATQVRAAPAVAAFVRELAAEIRERRRVPAAHAAR</sequence>
<dbReference type="SUPFAM" id="SSF52954">
    <property type="entry name" value="Class II aaRS ABD-related"/>
    <property type="match status" value="1"/>
</dbReference>
<evidence type="ECO:0000256" key="10">
    <source>
        <dbReference type="ARBA" id="ARBA00023146"/>
    </source>
</evidence>
<dbReference type="InterPro" id="IPR033728">
    <property type="entry name" value="ThrRS_core"/>
</dbReference>
<dbReference type="KEGG" id="bcv:Bcav_1216"/>
<dbReference type="GO" id="GO:0004829">
    <property type="term" value="F:threonine-tRNA ligase activity"/>
    <property type="evidence" value="ECO:0007669"/>
    <property type="project" value="UniProtKB-UniRule"/>
</dbReference>
<evidence type="ECO:0000256" key="12">
    <source>
        <dbReference type="NCBIfam" id="TIGR00418"/>
    </source>
</evidence>
<dbReference type="InterPro" id="IPR036621">
    <property type="entry name" value="Anticodon-bd_dom_sf"/>
</dbReference>
<evidence type="ECO:0000256" key="7">
    <source>
        <dbReference type="ARBA" id="ARBA00022833"/>
    </source>
</evidence>
<evidence type="ECO:0000256" key="1">
    <source>
        <dbReference type="ARBA" id="ARBA00008226"/>
    </source>
</evidence>
<dbReference type="CDD" id="cd00771">
    <property type="entry name" value="ThrRS_core"/>
    <property type="match status" value="1"/>
</dbReference>
<dbReference type="PANTHER" id="PTHR11451">
    <property type="entry name" value="THREONINE-TRNA LIGASE"/>
    <property type="match status" value="1"/>
</dbReference>
<name>C5C172_BEUC1</name>
<dbReference type="PRINTS" id="PR01047">
    <property type="entry name" value="TRNASYNTHTHR"/>
</dbReference>
<keyword evidence="7" id="KW-0862">Zinc</keyword>
<evidence type="ECO:0000313" key="15">
    <source>
        <dbReference type="Proteomes" id="UP000007962"/>
    </source>
</evidence>
<evidence type="ECO:0000256" key="8">
    <source>
        <dbReference type="ARBA" id="ARBA00022840"/>
    </source>
</evidence>
<dbReference type="InterPro" id="IPR002314">
    <property type="entry name" value="aa-tRNA-synt_IIb"/>
</dbReference>
<dbReference type="Gene3D" id="3.40.50.800">
    <property type="entry name" value="Anticodon-binding domain"/>
    <property type="match status" value="1"/>
</dbReference>
<dbReference type="HOGENOM" id="CLU_008554_2_1_11"/>
<accession>C5C172</accession>
<evidence type="ECO:0000259" key="13">
    <source>
        <dbReference type="PROSITE" id="PS50862"/>
    </source>
</evidence>
<keyword evidence="3" id="KW-0963">Cytoplasm</keyword>
<dbReference type="Gene3D" id="3.30.930.10">
    <property type="entry name" value="Bira Bifunctional Protein, Domain 2"/>
    <property type="match status" value="1"/>
</dbReference>
<evidence type="ECO:0000256" key="5">
    <source>
        <dbReference type="ARBA" id="ARBA00022723"/>
    </source>
</evidence>
<dbReference type="PANTHER" id="PTHR11451:SF56">
    <property type="entry name" value="THREONINE--TRNA LIGASE 1"/>
    <property type="match status" value="1"/>
</dbReference>
<dbReference type="SUPFAM" id="SSF55681">
    <property type="entry name" value="Class II aaRS and biotin synthetases"/>
    <property type="match status" value="1"/>
</dbReference>
<keyword evidence="10 14" id="KW-0030">Aminoacyl-tRNA synthetase</keyword>
<dbReference type="Proteomes" id="UP000007962">
    <property type="component" value="Chromosome"/>
</dbReference>
<dbReference type="STRING" id="471853.Bcav_1216"/>
<keyword evidence="5" id="KW-0479">Metal-binding</keyword>
<evidence type="ECO:0000256" key="4">
    <source>
        <dbReference type="ARBA" id="ARBA00022598"/>
    </source>
</evidence>
<dbReference type="InterPro" id="IPR045864">
    <property type="entry name" value="aa-tRNA-synth_II/BPL/LPL"/>
</dbReference>
<dbReference type="EMBL" id="CP001618">
    <property type="protein sequence ID" value="ACQ79476.1"/>
    <property type="molecule type" value="Genomic_DNA"/>
</dbReference>
<dbReference type="GO" id="GO:0005737">
    <property type="term" value="C:cytoplasm"/>
    <property type="evidence" value="ECO:0007669"/>
    <property type="project" value="UniProtKB-UniRule"/>
</dbReference>
<keyword evidence="8" id="KW-0067">ATP-binding</keyword>
<dbReference type="OrthoDB" id="9802304at2"/>
<dbReference type="Pfam" id="PF00587">
    <property type="entry name" value="tRNA-synt_2b"/>
    <property type="match status" value="1"/>
</dbReference>
<gene>
    <name evidence="14" type="ordered locus">Bcav_1216</name>
</gene>
<dbReference type="InterPro" id="IPR002320">
    <property type="entry name" value="Thr-tRNA-ligase_IIa"/>
</dbReference>
<dbReference type="eggNOG" id="COG0441">
    <property type="taxonomic scope" value="Bacteria"/>
</dbReference>
<evidence type="ECO:0000256" key="9">
    <source>
        <dbReference type="ARBA" id="ARBA00022917"/>
    </source>
</evidence>
<evidence type="ECO:0000256" key="3">
    <source>
        <dbReference type="ARBA" id="ARBA00022490"/>
    </source>
</evidence>
<dbReference type="InterPro" id="IPR006195">
    <property type="entry name" value="aa-tRNA-synth_II"/>
</dbReference>
<comment type="catalytic activity">
    <reaction evidence="11">
        <text>tRNA(Thr) + L-threonine + ATP = L-threonyl-tRNA(Thr) + AMP + diphosphate + H(+)</text>
        <dbReference type="Rhea" id="RHEA:24624"/>
        <dbReference type="Rhea" id="RHEA-COMP:9670"/>
        <dbReference type="Rhea" id="RHEA-COMP:9704"/>
        <dbReference type="ChEBI" id="CHEBI:15378"/>
        <dbReference type="ChEBI" id="CHEBI:30616"/>
        <dbReference type="ChEBI" id="CHEBI:33019"/>
        <dbReference type="ChEBI" id="CHEBI:57926"/>
        <dbReference type="ChEBI" id="CHEBI:78442"/>
        <dbReference type="ChEBI" id="CHEBI:78534"/>
        <dbReference type="ChEBI" id="CHEBI:456215"/>
        <dbReference type="EC" id="6.1.1.3"/>
    </reaction>
</comment>
<feature type="domain" description="Aminoacyl-transfer RNA synthetases class-II family profile" evidence="13">
    <location>
        <begin position="30"/>
        <end position="299"/>
    </location>
</feature>
<dbReference type="InterPro" id="IPR004154">
    <property type="entry name" value="Anticodon-bd"/>
</dbReference>
<organism evidence="14 15">
    <name type="scientific">Beutenbergia cavernae (strain ATCC BAA-8 / DSM 12333 / CCUG 43141 / JCM 11478 / NBRC 16432 / NCIMB 13614 / HKI 0122)</name>
    <dbReference type="NCBI Taxonomy" id="471853"/>
    <lineage>
        <taxon>Bacteria</taxon>
        <taxon>Bacillati</taxon>
        <taxon>Actinomycetota</taxon>
        <taxon>Actinomycetes</taxon>
        <taxon>Micrococcales</taxon>
        <taxon>Beutenbergiaceae</taxon>
        <taxon>Beutenbergia</taxon>
    </lineage>
</organism>
<dbReference type="Pfam" id="PF03129">
    <property type="entry name" value="HGTP_anticodon"/>
    <property type="match status" value="1"/>
</dbReference>
<keyword evidence="4" id="KW-0436">Ligase</keyword>
<dbReference type="PROSITE" id="PS50862">
    <property type="entry name" value="AA_TRNA_LIGASE_II"/>
    <property type="match status" value="1"/>
</dbReference>
<keyword evidence="6" id="KW-0547">Nucleotide-binding</keyword>
<dbReference type="GO" id="GO:0005524">
    <property type="term" value="F:ATP binding"/>
    <property type="evidence" value="ECO:0007669"/>
    <property type="project" value="UniProtKB-KW"/>
</dbReference>
<keyword evidence="9" id="KW-0648">Protein biosynthesis</keyword>
<proteinExistence type="inferred from homology"/>
<evidence type="ECO:0000256" key="11">
    <source>
        <dbReference type="ARBA" id="ARBA00049515"/>
    </source>
</evidence>
<evidence type="ECO:0000256" key="6">
    <source>
        <dbReference type="ARBA" id="ARBA00022741"/>
    </source>
</evidence>
<dbReference type="EC" id="6.1.1.3" evidence="2 12"/>
<dbReference type="NCBIfam" id="TIGR00418">
    <property type="entry name" value="thrS"/>
    <property type="match status" value="1"/>
</dbReference>
<evidence type="ECO:0000256" key="2">
    <source>
        <dbReference type="ARBA" id="ARBA00013163"/>
    </source>
</evidence>
<keyword evidence="15" id="KW-1185">Reference proteome</keyword>
<dbReference type="GO" id="GO:0006435">
    <property type="term" value="P:threonyl-tRNA aminoacylation"/>
    <property type="evidence" value="ECO:0007669"/>
    <property type="project" value="UniProtKB-UniRule"/>
</dbReference>
<dbReference type="FunFam" id="3.30.930.10:FF:000002">
    <property type="entry name" value="Threonine--tRNA ligase"/>
    <property type="match status" value="1"/>
</dbReference>
<dbReference type="AlphaFoldDB" id="C5C172"/>